<evidence type="ECO:0000256" key="1">
    <source>
        <dbReference type="ARBA" id="ARBA00004613"/>
    </source>
</evidence>
<feature type="compositionally biased region" description="Basic and acidic residues" evidence="7">
    <location>
        <begin position="1363"/>
        <end position="1372"/>
    </location>
</feature>
<dbReference type="Gene3D" id="2.60.40.690">
    <property type="entry name" value="Alpha-macroglobulin, receptor-binding domain"/>
    <property type="match status" value="1"/>
</dbReference>
<protein>
    <submittedName>
        <fullName evidence="9">C3 and PZP-like alpha-2-macroglobulin domain-containing protein 8</fullName>
    </submittedName>
</protein>
<dbReference type="EMBL" id="CM015717">
    <property type="protein sequence ID" value="KAF3690976.1"/>
    <property type="molecule type" value="Genomic_DNA"/>
</dbReference>
<dbReference type="CDD" id="cd00104">
    <property type="entry name" value="KAZAL_FS"/>
    <property type="match status" value="1"/>
</dbReference>
<evidence type="ECO:0000313" key="10">
    <source>
        <dbReference type="Proteomes" id="UP000503349"/>
    </source>
</evidence>
<accession>A0A6G1PLU1</accession>
<dbReference type="InterPro" id="IPR050473">
    <property type="entry name" value="A2M/Complement_sys"/>
</dbReference>
<dbReference type="Pfam" id="PF17789">
    <property type="entry name" value="MG4"/>
    <property type="match status" value="1"/>
</dbReference>
<dbReference type="GO" id="GO:0005615">
    <property type="term" value="C:extracellular space"/>
    <property type="evidence" value="ECO:0007669"/>
    <property type="project" value="InterPro"/>
</dbReference>
<dbReference type="Gene3D" id="3.30.60.30">
    <property type="match status" value="1"/>
</dbReference>
<dbReference type="InterPro" id="IPR009048">
    <property type="entry name" value="A-macroglobulin_rcpt-bd"/>
</dbReference>
<dbReference type="GO" id="GO:0007399">
    <property type="term" value="P:nervous system development"/>
    <property type="evidence" value="ECO:0007669"/>
    <property type="project" value="UniProtKB-ARBA"/>
</dbReference>
<dbReference type="InterPro" id="IPR047565">
    <property type="entry name" value="Alpha-macroglob_thiol-ester_cl"/>
</dbReference>
<dbReference type="SUPFAM" id="SSF49410">
    <property type="entry name" value="Alpha-macroglobulin receptor domain"/>
    <property type="match status" value="1"/>
</dbReference>
<dbReference type="PANTHER" id="PTHR11412">
    <property type="entry name" value="MACROGLOBULIN / COMPLEMENT"/>
    <property type="match status" value="1"/>
</dbReference>
<evidence type="ECO:0000256" key="7">
    <source>
        <dbReference type="SAM" id="MobiDB-lite"/>
    </source>
</evidence>
<dbReference type="Pfam" id="PF00207">
    <property type="entry name" value="A2M"/>
    <property type="match status" value="1"/>
</dbReference>
<dbReference type="InterPro" id="IPR036058">
    <property type="entry name" value="Kazal_dom_sf"/>
</dbReference>
<dbReference type="Gene3D" id="2.20.130.20">
    <property type="match status" value="1"/>
</dbReference>
<evidence type="ECO:0000256" key="2">
    <source>
        <dbReference type="ARBA" id="ARBA00010952"/>
    </source>
</evidence>
<dbReference type="PANTHER" id="PTHR11412:SF139">
    <property type="entry name" value="C3 AND PZP-LIKE ALPHA-2-MACROGLOBULIN DOMAIN-CONTAINING PROTEIN 8"/>
    <property type="match status" value="1"/>
</dbReference>
<comment type="subcellular location">
    <subcellularLocation>
        <location evidence="1">Secreted</location>
    </subcellularLocation>
</comment>
<feature type="domain" description="Kazal-like" evidence="8">
    <location>
        <begin position="1545"/>
        <end position="1599"/>
    </location>
</feature>
<dbReference type="SMART" id="SM00280">
    <property type="entry name" value="KAZAL"/>
    <property type="match status" value="1"/>
</dbReference>
<dbReference type="Pfam" id="PF17791">
    <property type="entry name" value="MG3"/>
    <property type="match status" value="1"/>
</dbReference>
<keyword evidence="5" id="KW-0722">Serine protease inhibitor</keyword>
<dbReference type="SUPFAM" id="SSF81296">
    <property type="entry name" value="E set domains"/>
    <property type="match status" value="1"/>
</dbReference>
<dbReference type="Pfam" id="PF07648">
    <property type="entry name" value="Kazal_2"/>
    <property type="match status" value="1"/>
</dbReference>
<feature type="region of interest" description="Disordered" evidence="7">
    <location>
        <begin position="300"/>
        <end position="319"/>
    </location>
</feature>
<evidence type="ECO:0000256" key="5">
    <source>
        <dbReference type="ARBA" id="ARBA00022900"/>
    </source>
</evidence>
<keyword evidence="6" id="KW-1015">Disulfide bond</keyword>
<dbReference type="Pfam" id="PF12248">
    <property type="entry name" value="Methyltransf_FA"/>
    <property type="match status" value="1"/>
</dbReference>
<dbReference type="InterPro" id="IPR041813">
    <property type="entry name" value="A2M_TED"/>
</dbReference>
<dbReference type="SMART" id="SM01419">
    <property type="entry name" value="Thiol-ester_cl"/>
    <property type="match status" value="1"/>
</dbReference>
<dbReference type="GO" id="GO:0004867">
    <property type="term" value="F:serine-type endopeptidase inhibitor activity"/>
    <property type="evidence" value="ECO:0007669"/>
    <property type="project" value="UniProtKB-KW"/>
</dbReference>
<dbReference type="InterPro" id="IPR011626">
    <property type="entry name" value="Alpha-macroglobulin_TED"/>
</dbReference>
<keyword evidence="3" id="KW-0964">Secreted</keyword>
<dbReference type="InterPro" id="IPR041555">
    <property type="entry name" value="MG3"/>
</dbReference>
<reference evidence="10" key="2">
    <citation type="submission" date="2019-02" db="EMBL/GenBank/DDBJ databases">
        <title>Opniocepnalus argus Var Kimnra genome.</title>
        <authorList>
            <person name="Zhou C."/>
            <person name="Xiao S."/>
        </authorList>
    </citation>
    <scope>NUCLEOTIDE SEQUENCE [LARGE SCALE GENOMIC DNA]</scope>
</reference>
<keyword evidence="4" id="KW-0646">Protease inhibitor</keyword>
<name>A0A6G1PLU1_CHAAH</name>
<dbReference type="Pfam" id="PF07004">
    <property type="entry name" value="SHIPPO-rpt"/>
    <property type="match status" value="3"/>
</dbReference>
<dbReference type="Gene3D" id="1.50.10.20">
    <property type="match status" value="2"/>
</dbReference>
<dbReference type="Gene3D" id="2.60.40.1930">
    <property type="match status" value="1"/>
</dbReference>
<dbReference type="SMART" id="SM01361">
    <property type="entry name" value="A2M_recep"/>
    <property type="match status" value="1"/>
</dbReference>
<dbReference type="PROSITE" id="PS51465">
    <property type="entry name" value="KAZAL_2"/>
    <property type="match status" value="1"/>
</dbReference>
<evidence type="ECO:0000256" key="6">
    <source>
        <dbReference type="ARBA" id="ARBA00023157"/>
    </source>
</evidence>
<dbReference type="Proteomes" id="UP000503349">
    <property type="component" value="Chromosome 6"/>
</dbReference>
<dbReference type="InterPro" id="IPR014756">
    <property type="entry name" value="Ig_E-set"/>
</dbReference>
<dbReference type="SMART" id="SM01360">
    <property type="entry name" value="A2M"/>
    <property type="match status" value="1"/>
</dbReference>
<evidence type="ECO:0000256" key="4">
    <source>
        <dbReference type="ARBA" id="ARBA00022690"/>
    </source>
</evidence>
<gene>
    <name evidence="9" type="ORF">EXN66_Car006650</name>
</gene>
<dbReference type="Gene3D" id="2.60.40.1940">
    <property type="match status" value="1"/>
</dbReference>
<dbReference type="SUPFAM" id="SSF100895">
    <property type="entry name" value="Kazal-type serine protease inhibitors"/>
    <property type="match status" value="1"/>
</dbReference>
<dbReference type="InterPro" id="IPR008930">
    <property type="entry name" value="Terpenoid_cyclase/PrenylTrfase"/>
</dbReference>
<dbReference type="SUPFAM" id="SSF48239">
    <property type="entry name" value="Terpenoid cyclases/Protein prenyltransferases"/>
    <property type="match status" value="1"/>
</dbReference>
<proteinExistence type="inferred from homology"/>
<dbReference type="InterPro" id="IPR001599">
    <property type="entry name" value="Macroglobln_a2"/>
</dbReference>
<dbReference type="Pfam" id="PF07677">
    <property type="entry name" value="A2M_recep"/>
    <property type="match status" value="1"/>
</dbReference>
<reference evidence="9 10" key="1">
    <citation type="submission" date="2019-02" db="EMBL/GenBank/DDBJ databases">
        <title>Opniocepnalus argus genome.</title>
        <authorList>
            <person name="Zhou C."/>
            <person name="Xiao S."/>
        </authorList>
    </citation>
    <scope>NUCLEOTIDE SEQUENCE [LARGE SCALE GENOMIC DNA]</scope>
    <source>
        <strain evidence="9">OARG1902GOOAL</strain>
        <tissue evidence="9">Muscle</tissue>
    </source>
</reference>
<organism evidence="9 10">
    <name type="scientific">Channa argus</name>
    <name type="common">Northern snakehead</name>
    <name type="synonym">Ophicephalus argus</name>
    <dbReference type="NCBI Taxonomy" id="215402"/>
    <lineage>
        <taxon>Eukaryota</taxon>
        <taxon>Metazoa</taxon>
        <taxon>Chordata</taxon>
        <taxon>Craniata</taxon>
        <taxon>Vertebrata</taxon>
        <taxon>Euteleostomi</taxon>
        <taxon>Actinopterygii</taxon>
        <taxon>Neopterygii</taxon>
        <taxon>Teleostei</taxon>
        <taxon>Neoteleostei</taxon>
        <taxon>Acanthomorphata</taxon>
        <taxon>Anabantaria</taxon>
        <taxon>Anabantiformes</taxon>
        <taxon>Channoidei</taxon>
        <taxon>Channidae</taxon>
        <taxon>Channa</taxon>
    </lineage>
</organism>
<evidence type="ECO:0000313" key="9">
    <source>
        <dbReference type="EMBL" id="KAF3690976.1"/>
    </source>
</evidence>
<evidence type="ECO:0000256" key="3">
    <source>
        <dbReference type="ARBA" id="ARBA00022525"/>
    </source>
</evidence>
<dbReference type="InterPro" id="IPR022041">
    <property type="entry name" value="Methyltransf_FA"/>
</dbReference>
<dbReference type="InterPro" id="IPR040839">
    <property type="entry name" value="MG4"/>
</dbReference>
<keyword evidence="10" id="KW-1185">Reference proteome</keyword>
<dbReference type="InterPro" id="IPR002350">
    <property type="entry name" value="Kazal_dom"/>
</dbReference>
<feature type="region of interest" description="Disordered" evidence="7">
    <location>
        <begin position="1341"/>
        <end position="1385"/>
    </location>
</feature>
<dbReference type="Pfam" id="PF07678">
    <property type="entry name" value="TED_complement"/>
    <property type="match status" value="1"/>
</dbReference>
<evidence type="ECO:0000259" key="8">
    <source>
        <dbReference type="PROSITE" id="PS51465"/>
    </source>
</evidence>
<dbReference type="InterPro" id="IPR036595">
    <property type="entry name" value="A-macroglobulin_rcpt-bd_sf"/>
</dbReference>
<sequence>MQSLQRSKGGIEVNGELSDADRLLTRCCRSGKKLDQFVGDHQDRELSTNFTPLSFSWTLFICSVNRGYAEERQGYLVAAPTVFRAGVEESVSVTIFSAKAETRVQVQLSVKGQTVASNHGSVLDKGTIKIKCMHAFVQRCLKCMALFSGDSCTVVRACCPLCAHSSGKMQINTNVICNATSVSAHSLGIRGQAHLKVWGNRHLTEGGYIFHNYTTVTVESKGTAVLIQIDKPIYKPKHKVLINVYTVTPDLRPVNDKYSSTASADRSGNIAASCSVPDFENYSNVDLDVQSKSVKQQDTSVVTDDLSGSQSGLTEAASQSQTVESFEAVTVTNTQMTGDGEDMEYDTESDTLSVVMPKFELVIDPPRYIRDLNSCEQATVRARYMFGKPVTGKLTVNMTVNGVGYYRHEMGHPVIKNMEIKGSANFSLCVKDMMPLDVADHFRGTVNIWATVTSIDGSRQTTFDDSTPVHKQLIDIKYSKDTRKQFKPGLPYKGKIEVTYPDGSPADGVRVRVKAELTPKDNVYTSELISKGGQTTFEIPSIPTTAHYVWLEVFKELADFDVSDAFGIPKDDGHFWWPGLSSKRRRRSSVFPWHWDISKDARFAFTETGLVVMTDMVSLNHRQSGGMYTDEAIPAFQPHTSTLVAAMHSRPTTSCMPTCVNDSTETGEAELRLDVPDSITTWVTEAVGLSDEKGLGLAKSVELRTLKPFFVDFTLPYSLIRGEQTKVPLTVYNYLPTCSEVHVKVSVPKSIKFVGHPGKHHLTRKKCVAPGEAASTSIVLSFTELGSANITARAIAYSEPSCCSDGLQTGKTGSDMEDRRTPTGLDSVRRTVLVEPEGLPREYTYSVFFCPNERIHISTPNKYEYQYVKKPARMNQFQVAVKTHNNAHFALSASPHDSAEMLEIVLGGRQNTRSWISLGKMGEPLVSAFTSGILSWDEFRSFWISWKGGRPWFTSIQRIRDSPLGRTIPWTGDVMGPTLNNLDKLLRLPFGCGEQNMIHFAPNVFVLKYLQKTRQLSPEVENEATDYLLQGYQRQLTYKRQDGSYSAFGERDSSGSMWLTAFVLKSFAQSRGFIFIDPEELRASKTWLIKHQRDDGSFPAMGRILNKDLQEEKVAVAKAKDFLESNTYSADDPYTSALSAYALALLRSPYAPLALRRLNHMAITQDGLTHWSLTGSTMTDEDTFMGFSDGLSQSVVSAEVEMTAYGLLTYTLLGDVALALPVVKWLSQQRNALGGFSSTQDTCVALQALSEYAILSYVGGVNLTISLASTNLDFQETFELNRDNKKLLQSAKIPSIPTGLFVSAKGEGCCLMQIDVSYNVPDPVSKPAFQLKVDLKEPFQERHLQPPSSSTSSSHHTYSRSRSRADNRSELNRKRRAPIDDDDPAAHQDKMAFHISLEVCARWLHSGSSNMAVIEVPMISGFQADIESLERLLMDKRVGLKRYELNRRKVLFYFDEIPSQCMTCVAFQAVREYIVGKTAPVPVKIYDYYEPAFEATRFYNVSESSLLARELCDGLTCNEVESSSNQWIGFVQANQCNNVIGCLEEEQFDRCTCYRDCGYDGEPVCGSDGQMYQNQCQMEVFACRNGTRIKHVSLSHCLKMETTVESRQPIVNQENEQPSVPVHTGEEEQGSMAEVSYYSYEYDSDSQPFLADAEGGDRFDSSEGPGPGRYGLPPTIGFIGHDFTKPTSPAYSFHGRMSDNMYSVDSSPGPQYQVDAKITRFGKDGTPAYSMLGRTKTHKELFLTPGPGAYSPEKAPPCNLQRRPPSYTMGSRTLYRCIDSVPAPNKYCLPPLMGPHVPNKPANASYTISGSYSSGGPSVDLAKTPGPCRYNSTDPSVFLPRQPAFSMLGRHSLPRVATTKPGPGTYNPEKVTVHKPRAPAYSLGTKHSEFVTPLVVSVSD</sequence>
<feature type="region of interest" description="Disordered" evidence="7">
    <location>
        <begin position="1649"/>
        <end position="1671"/>
    </location>
</feature>
<dbReference type="InterPro" id="IPR010736">
    <property type="entry name" value="SHIPPO-rpt"/>
</dbReference>
<dbReference type="InterPro" id="IPR013783">
    <property type="entry name" value="Ig-like_fold"/>
</dbReference>
<comment type="similarity">
    <text evidence="2">Belongs to the protease inhibitor I39 (alpha-2-macroglobulin) family.</text>
</comment>
<dbReference type="Gene3D" id="2.60.40.10">
    <property type="entry name" value="Immunoglobulins"/>
    <property type="match status" value="2"/>
</dbReference>
<dbReference type="PROSITE" id="PS00477">
    <property type="entry name" value="ALPHA_2_MACROGLOBULIN"/>
    <property type="match status" value="1"/>
</dbReference>
<dbReference type="CDD" id="cd02897">
    <property type="entry name" value="A2M_2"/>
    <property type="match status" value="1"/>
</dbReference>
<dbReference type="InterPro" id="IPR019742">
    <property type="entry name" value="MacrogloblnA2_CS"/>
</dbReference>